<accession>W6YGX9</accession>
<proteinExistence type="predicted"/>
<keyword evidence="3" id="KW-1185">Reference proteome</keyword>
<dbReference type="GeneID" id="19145423"/>
<dbReference type="EMBL" id="KI964558">
    <property type="protein sequence ID" value="EUC36735.1"/>
    <property type="molecule type" value="Genomic_DNA"/>
</dbReference>
<dbReference type="RefSeq" id="XP_007708916.1">
    <property type="nucleotide sequence ID" value="XM_007710726.1"/>
</dbReference>
<evidence type="ECO:0000313" key="2">
    <source>
        <dbReference type="EMBL" id="EUC36735.1"/>
    </source>
</evidence>
<dbReference type="HOGENOM" id="CLU_2084447_0_0_1"/>
<feature type="region of interest" description="Disordered" evidence="1">
    <location>
        <begin position="1"/>
        <end position="31"/>
    </location>
</feature>
<sequence>MSNVSPNAKDDPASDPHMTRCPSGSDPSFSGCRGVALWKWRRRGKMGEDGVVDEASDYVHTVYSLRNATHVPGHLATRNDATAVGCSAITLHKYVGSRSAETGLSCQCCRLLVGFVG</sequence>
<dbReference type="AlphaFoldDB" id="W6YGX9"/>
<gene>
    <name evidence="2" type="ORF">COCCADRAFT_23506</name>
</gene>
<name>W6YGX9_COCC2</name>
<reference evidence="2 3" key="1">
    <citation type="journal article" date="2013" name="PLoS Genet.">
        <title>Comparative genome structure, secondary metabolite, and effector coding capacity across Cochliobolus pathogens.</title>
        <authorList>
            <person name="Condon B.J."/>
            <person name="Leng Y."/>
            <person name="Wu D."/>
            <person name="Bushley K.E."/>
            <person name="Ohm R.A."/>
            <person name="Otillar R."/>
            <person name="Martin J."/>
            <person name="Schackwitz W."/>
            <person name="Grimwood J."/>
            <person name="MohdZainudin N."/>
            <person name="Xue C."/>
            <person name="Wang R."/>
            <person name="Manning V.A."/>
            <person name="Dhillon B."/>
            <person name="Tu Z.J."/>
            <person name="Steffenson B.J."/>
            <person name="Salamov A."/>
            <person name="Sun H."/>
            <person name="Lowry S."/>
            <person name="LaButti K."/>
            <person name="Han J."/>
            <person name="Copeland A."/>
            <person name="Lindquist E."/>
            <person name="Barry K."/>
            <person name="Schmutz J."/>
            <person name="Baker S.E."/>
            <person name="Ciuffetti L.M."/>
            <person name="Grigoriev I.V."/>
            <person name="Zhong S."/>
            <person name="Turgeon B.G."/>
        </authorList>
    </citation>
    <scope>NUCLEOTIDE SEQUENCE [LARGE SCALE GENOMIC DNA]</scope>
    <source>
        <strain evidence="2 3">26-R-13</strain>
    </source>
</reference>
<evidence type="ECO:0000313" key="3">
    <source>
        <dbReference type="Proteomes" id="UP000053841"/>
    </source>
</evidence>
<protein>
    <submittedName>
        <fullName evidence="2">Uncharacterized protein</fullName>
    </submittedName>
</protein>
<organism evidence="2 3">
    <name type="scientific">Cochliobolus carbonum (strain 26-R-13)</name>
    <name type="common">Maize leaf spot fungus</name>
    <name type="synonym">Bipolaris zeicola</name>
    <dbReference type="NCBI Taxonomy" id="930089"/>
    <lineage>
        <taxon>Eukaryota</taxon>
        <taxon>Fungi</taxon>
        <taxon>Dikarya</taxon>
        <taxon>Ascomycota</taxon>
        <taxon>Pezizomycotina</taxon>
        <taxon>Dothideomycetes</taxon>
        <taxon>Pleosporomycetidae</taxon>
        <taxon>Pleosporales</taxon>
        <taxon>Pleosporineae</taxon>
        <taxon>Pleosporaceae</taxon>
        <taxon>Bipolaris</taxon>
    </lineage>
</organism>
<feature type="compositionally biased region" description="Basic and acidic residues" evidence="1">
    <location>
        <begin position="8"/>
        <end position="18"/>
    </location>
</feature>
<dbReference type="Proteomes" id="UP000053841">
    <property type="component" value="Unassembled WGS sequence"/>
</dbReference>
<dbReference type="KEGG" id="bze:COCCADRAFT_23506"/>
<evidence type="ECO:0000256" key="1">
    <source>
        <dbReference type="SAM" id="MobiDB-lite"/>
    </source>
</evidence>